<accession>A0A8X7NDC6</accession>
<name>A0A8X7NDC6_9BASI</name>
<feature type="transmembrane region" description="Helical" evidence="5">
    <location>
        <begin position="353"/>
        <end position="380"/>
    </location>
</feature>
<evidence type="ECO:0000313" key="7">
    <source>
        <dbReference type="Proteomes" id="UP000078113"/>
    </source>
</evidence>
<dbReference type="GO" id="GO:0006890">
    <property type="term" value="P:retrograde vesicle-mediated transport, Golgi to endoplasmic reticulum"/>
    <property type="evidence" value="ECO:0007669"/>
    <property type="project" value="TreeGrafter"/>
</dbReference>
<evidence type="ECO:0000256" key="2">
    <source>
        <dbReference type="ARBA" id="ARBA00022989"/>
    </source>
</evidence>
<dbReference type="InterPro" id="IPR028143">
    <property type="entry name" value="Get2/sif1"/>
</dbReference>
<keyword evidence="3 5" id="KW-0472">Membrane</keyword>
<dbReference type="Pfam" id="PF08690">
    <property type="entry name" value="GET2"/>
    <property type="match status" value="1"/>
</dbReference>
<keyword evidence="2 5" id="KW-1133">Transmembrane helix</keyword>
<dbReference type="AlphaFoldDB" id="A0A8X7NDC6"/>
<protein>
    <recommendedName>
        <fullName evidence="8">Golgi to ER traffic protein 2</fullName>
    </recommendedName>
</protein>
<evidence type="ECO:0000256" key="1">
    <source>
        <dbReference type="ARBA" id="ARBA00022692"/>
    </source>
</evidence>
<feature type="region of interest" description="Disordered" evidence="4">
    <location>
        <begin position="180"/>
        <end position="209"/>
    </location>
</feature>
<gene>
    <name evidence="6" type="ORF">A4X09_0g1954</name>
</gene>
<keyword evidence="7" id="KW-1185">Reference proteome</keyword>
<reference evidence="6" key="2">
    <citation type="journal article" date="2019" name="IMA Fungus">
        <title>Genome sequencing and comparison of five Tilletia species to identify candidate genes for the detection of regulated species infecting wheat.</title>
        <authorList>
            <person name="Nguyen H.D.T."/>
            <person name="Sultana T."/>
            <person name="Kesanakurti P."/>
            <person name="Hambleton S."/>
        </authorList>
    </citation>
    <scope>NUCLEOTIDE SEQUENCE</scope>
    <source>
        <strain evidence="6">DAOMC 236422</strain>
    </source>
</reference>
<feature type="transmembrane region" description="Helical" evidence="5">
    <location>
        <begin position="219"/>
        <end position="237"/>
    </location>
</feature>
<feature type="compositionally biased region" description="Gly residues" evidence="4">
    <location>
        <begin position="182"/>
        <end position="191"/>
    </location>
</feature>
<evidence type="ECO:0000256" key="4">
    <source>
        <dbReference type="SAM" id="MobiDB-lite"/>
    </source>
</evidence>
<organism evidence="6 7">
    <name type="scientific">Tilletia walkeri</name>
    <dbReference type="NCBI Taxonomy" id="117179"/>
    <lineage>
        <taxon>Eukaryota</taxon>
        <taxon>Fungi</taxon>
        <taxon>Dikarya</taxon>
        <taxon>Basidiomycota</taxon>
        <taxon>Ustilaginomycotina</taxon>
        <taxon>Exobasidiomycetes</taxon>
        <taxon>Tilletiales</taxon>
        <taxon>Tilletiaceae</taxon>
        <taxon>Tilletia</taxon>
    </lineage>
</organism>
<evidence type="ECO:0008006" key="8">
    <source>
        <dbReference type="Google" id="ProtNLM"/>
    </source>
</evidence>
<dbReference type="Proteomes" id="UP000078113">
    <property type="component" value="Unassembled WGS sequence"/>
</dbReference>
<feature type="region of interest" description="Disordered" evidence="4">
    <location>
        <begin position="1"/>
        <end position="115"/>
    </location>
</feature>
<evidence type="ECO:0000256" key="3">
    <source>
        <dbReference type="ARBA" id="ARBA00023136"/>
    </source>
</evidence>
<feature type="compositionally biased region" description="Low complexity" evidence="4">
    <location>
        <begin position="14"/>
        <end position="36"/>
    </location>
</feature>
<dbReference type="PANTHER" id="PTHR28263:SF1">
    <property type="entry name" value="GOLGI TO ER TRAFFIC PROTEIN 2"/>
    <property type="match status" value="1"/>
</dbReference>
<reference evidence="6" key="1">
    <citation type="submission" date="2016-04" db="EMBL/GenBank/DDBJ databases">
        <authorList>
            <person name="Nguyen H.D."/>
            <person name="Samba Siva P."/>
            <person name="Cullis J."/>
            <person name="Levesque C.A."/>
            <person name="Hambleton S."/>
        </authorList>
    </citation>
    <scope>NUCLEOTIDE SEQUENCE</scope>
    <source>
        <strain evidence="6">DAOMC 236422</strain>
    </source>
</reference>
<evidence type="ECO:0000256" key="5">
    <source>
        <dbReference type="SAM" id="Phobius"/>
    </source>
</evidence>
<proteinExistence type="predicted"/>
<dbReference type="PANTHER" id="PTHR28263">
    <property type="entry name" value="GOLGI TO ER TRAFFIC PROTEIN 2"/>
    <property type="match status" value="1"/>
</dbReference>
<comment type="caution">
    <text evidence="6">The sequence shown here is derived from an EMBL/GenBank/DDBJ whole genome shotgun (WGS) entry which is preliminary data.</text>
</comment>
<sequence length="452" mass="45474">MADSTQTPPAAEAPSSNPQSGTSTPTTPAASSSADAAKARREARKAKILGSGSDRLARITRTGRGGEAETLYPSTSPSGTDIGGARSAGVFDEEPLGGPLAQYDDPIDVGPGGGGGGGGLGGGMMGGFGGFGGGEGGGGGGFDIASMMARLQQQAGGAGGEGGPGGLPFDLNQLLAAAGMSAPGGAGGGGPGMPPPPGSAQPPQQAASGRTTLDKTFDLLRALTMMVFAFLAVSSLFSRPSSTTASFITGEKQPGVLASQDDHQAHLLQRWASLAYRKPAEWESQFFQMESFGFTGSTVPIFWLFISVEIALQSTRILLFRKQPPPPSFLNTILNFLPLPPQLTSLIRTGASYISLVSALANDLAIVLFGVGMTIIFAQWRTGMTPEYASTLGGTWDAVTKGGATAAFEQASSTAVAAASAVSETATAAFEAASAAVSSGAAAVAQRVSDEL</sequence>
<feature type="transmembrane region" description="Helical" evidence="5">
    <location>
        <begin position="292"/>
        <end position="312"/>
    </location>
</feature>
<dbReference type="EMBL" id="LWDG02000052">
    <property type="protein sequence ID" value="KAE8270399.1"/>
    <property type="molecule type" value="Genomic_DNA"/>
</dbReference>
<evidence type="ECO:0000313" key="6">
    <source>
        <dbReference type="EMBL" id="KAE8270399.1"/>
    </source>
</evidence>
<keyword evidence="1 5" id="KW-0812">Transmembrane</keyword>